<gene>
    <name evidence="1" type="ORF">MGSAQ_003123</name>
</gene>
<name>A0A1B6NQ02_9ZZZZ</name>
<accession>A0A1B6NQ02</accession>
<feature type="non-terminal residue" evidence="1">
    <location>
        <position position="1"/>
    </location>
</feature>
<comment type="caution">
    <text evidence="1">The sequence shown here is derived from an EMBL/GenBank/DDBJ whole genome shotgun (WGS) entry which is preliminary data.</text>
</comment>
<dbReference type="AlphaFoldDB" id="A0A1B6NQ02"/>
<proteinExistence type="predicted"/>
<dbReference type="EMBL" id="AYSL01001822">
    <property type="protein sequence ID" value="KTF05381.1"/>
    <property type="molecule type" value="Genomic_DNA"/>
</dbReference>
<organism evidence="1">
    <name type="scientific">marine sediment metagenome</name>
    <dbReference type="NCBI Taxonomy" id="412755"/>
    <lineage>
        <taxon>unclassified sequences</taxon>
        <taxon>metagenomes</taxon>
        <taxon>ecological metagenomes</taxon>
    </lineage>
</organism>
<evidence type="ECO:0000313" key="1">
    <source>
        <dbReference type="EMBL" id="KTF05381.1"/>
    </source>
</evidence>
<reference evidence="1" key="1">
    <citation type="submission" date="2013-11" db="EMBL/GenBank/DDBJ databases">
        <title>Microbial diversity, functional groups and degradation webs in Northern and Southern Mediterranean and Red Sea marine crude oil polluted sites.</title>
        <authorList>
            <person name="Daffonchio D."/>
            <person name="Mapelli F."/>
            <person name="Ferrer M."/>
            <person name="Richter M."/>
            <person name="Cherif A."/>
            <person name="Malkawi H.I."/>
            <person name="Yakimov M.M."/>
            <person name="Abdel-Fattah Y.R."/>
            <person name="Blaghen M."/>
            <person name="Golyshin P.N."/>
            <person name="Kalogerakis N."/>
            <person name="Boon N."/>
            <person name="Magagnini M."/>
            <person name="Fava F."/>
        </authorList>
    </citation>
    <scope>NUCLEOTIDE SEQUENCE</scope>
</reference>
<protein>
    <submittedName>
        <fullName evidence="1">Uncharacterized protein</fullName>
    </submittedName>
</protein>
<sequence>IWVKRVSITVDIRILLATAW</sequence>